<dbReference type="Proteomes" id="UP000229434">
    <property type="component" value="Unassembled WGS sequence"/>
</dbReference>
<dbReference type="RefSeq" id="WP_100136934.1">
    <property type="nucleotide sequence ID" value="NZ_MEIS01000068.1"/>
</dbReference>
<dbReference type="EMBL" id="MEIS01000068">
    <property type="protein sequence ID" value="PIT57684.1"/>
    <property type="molecule type" value="Genomic_DNA"/>
</dbReference>
<protein>
    <submittedName>
        <fullName evidence="1">Uncharacterized protein</fullName>
    </submittedName>
</protein>
<organism evidence="1 2">
    <name type="scientific">Snodgrassella alvi</name>
    <dbReference type="NCBI Taxonomy" id="1196083"/>
    <lineage>
        <taxon>Bacteria</taxon>
        <taxon>Pseudomonadati</taxon>
        <taxon>Pseudomonadota</taxon>
        <taxon>Betaproteobacteria</taxon>
        <taxon>Neisseriales</taxon>
        <taxon>Neisseriaceae</taxon>
        <taxon>Snodgrassella</taxon>
    </lineage>
</organism>
<gene>
    <name evidence="1" type="ORF">BHC49_03035</name>
</gene>
<reference evidence="1 2" key="1">
    <citation type="journal article" date="2017" name="MBio">
        <title>Type VI secretion-mediated competition in the bee gut microbiome.</title>
        <authorList>
            <person name="Steele M.I."/>
            <person name="Kwong W.K."/>
            <person name="Powell J.E."/>
            <person name="Whiteley M."/>
            <person name="Moran N.A."/>
        </authorList>
    </citation>
    <scope>NUCLEOTIDE SEQUENCE [LARGE SCALE GENOMIC DNA]</scope>
    <source>
        <strain evidence="1 2">Nev3CBA3</strain>
    </source>
</reference>
<dbReference type="AlphaFoldDB" id="A0A2N9XZZ3"/>
<comment type="caution">
    <text evidence="1">The sequence shown here is derived from an EMBL/GenBank/DDBJ whole genome shotgun (WGS) entry which is preliminary data.</text>
</comment>
<evidence type="ECO:0000313" key="2">
    <source>
        <dbReference type="Proteomes" id="UP000229434"/>
    </source>
</evidence>
<proteinExistence type="predicted"/>
<accession>A0A2N9XZZ3</accession>
<name>A0A2N9XZZ3_9NEIS</name>
<sequence>MKTLNGKHGKLEKRRIWDVNKDMAKEIRFFASVLSCYTENDVLTIGIGNDPILPDRYLIISRFDDGEIDDSIGIQTYISEIEVANAIENIVLKKNSFTIDIKKKKENEVCARKIIINFDNIDTNLLVKYINEIFLNSSVKVIINI</sequence>
<evidence type="ECO:0000313" key="1">
    <source>
        <dbReference type="EMBL" id="PIT57684.1"/>
    </source>
</evidence>